<comment type="caution">
    <text evidence="2">The sequence shown here is derived from an EMBL/GenBank/DDBJ whole genome shotgun (WGS) entry which is preliminary data.</text>
</comment>
<feature type="non-terminal residue" evidence="2">
    <location>
        <position position="1"/>
    </location>
</feature>
<keyword evidence="2" id="KW-0689">Ribosomal protein</keyword>
<accession>A0AAE1LHM8</accession>
<keyword evidence="3" id="KW-1185">Reference proteome</keyword>
<dbReference type="AlphaFoldDB" id="A0AAE1LHM8"/>
<proteinExistence type="predicted"/>
<evidence type="ECO:0000313" key="2">
    <source>
        <dbReference type="EMBL" id="KAK3919790.1"/>
    </source>
</evidence>
<reference evidence="2" key="1">
    <citation type="submission" date="2021-07" db="EMBL/GenBank/DDBJ databases">
        <authorList>
            <person name="Catto M.A."/>
            <person name="Jacobson A."/>
            <person name="Kennedy G."/>
            <person name="Labadie P."/>
            <person name="Hunt B.G."/>
            <person name="Srinivasan R."/>
        </authorList>
    </citation>
    <scope>NUCLEOTIDE SEQUENCE</scope>
    <source>
        <strain evidence="2">PL_HMW_Pooled</strain>
        <tissue evidence="2">Head</tissue>
    </source>
</reference>
<feature type="region of interest" description="Disordered" evidence="1">
    <location>
        <begin position="35"/>
        <end position="57"/>
    </location>
</feature>
<keyword evidence="2" id="KW-0687">Ribonucleoprotein</keyword>
<protein>
    <submittedName>
        <fullName evidence="2">28S ribosomal protein S27, mitochondrial</fullName>
    </submittedName>
</protein>
<sequence>VCARLPWAAPDPICWTSNRWCYTASPPYAAAEISDMRSGSPRGLHSGAKTSQGQRPSVRDAFAAVPTAAACAEDIDFDCLLLLDNETLKEQIPKAGPRLKFLNRLKSFSLESVTVPNKEKDLQPVASTSHSHHYHSYEVRESDEWMAVALNMKYVNSKYDL</sequence>
<dbReference type="EMBL" id="JAHWGI010000981">
    <property type="protein sequence ID" value="KAK3919790.1"/>
    <property type="molecule type" value="Genomic_DNA"/>
</dbReference>
<dbReference type="CDD" id="cd09487">
    <property type="entry name" value="SAM_superfamily"/>
    <property type="match status" value="1"/>
</dbReference>
<gene>
    <name evidence="2" type="ORF">KUF71_008917</name>
</gene>
<name>A0AAE1LHM8_9NEOP</name>
<dbReference type="GO" id="GO:0005840">
    <property type="term" value="C:ribosome"/>
    <property type="evidence" value="ECO:0007669"/>
    <property type="project" value="UniProtKB-KW"/>
</dbReference>
<evidence type="ECO:0000313" key="3">
    <source>
        <dbReference type="Proteomes" id="UP001219518"/>
    </source>
</evidence>
<evidence type="ECO:0000256" key="1">
    <source>
        <dbReference type="SAM" id="MobiDB-lite"/>
    </source>
</evidence>
<organism evidence="2 3">
    <name type="scientific">Frankliniella fusca</name>
    <dbReference type="NCBI Taxonomy" id="407009"/>
    <lineage>
        <taxon>Eukaryota</taxon>
        <taxon>Metazoa</taxon>
        <taxon>Ecdysozoa</taxon>
        <taxon>Arthropoda</taxon>
        <taxon>Hexapoda</taxon>
        <taxon>Insecta</taxon>
        <taxon>Pterygota</taxon>
        <taxon>Neoptera</taxon>
        <taxon>Paraneoptera</taxon>
        <taxon>Thysanoptera</taxon>
        <taxon>Terebrantia</taxon>
        <taxon>Thripoidea</taxon>
        <taxon>Thripidae</taxon>
        <taxon>Frankliniella</taxon>
    </lineage>
</organism>
<dbReference type="Proteomes" id="UP001219518">
    <property type="component" value="Unassembled WGS sequence"/>
</dbReference>
<reference evidence="2" key="2">
    <citation type="journal article" date="2023" name="BMC Genomics">
        <title>Pest status, molecular evolution, and epigenetic factors derived from the genome assembly of Frankliniella fusca, a thysanopteran phytovirus vector.</title>
        <authorList>
            <person name="Catto M.A."/>
            <person name="Labadie P.E."/>
            <person name="Jacobson A.L."/>
            <person name="Kennedy G.G."/>
            <person name="Srinivasan R."/>
            <person name="Hunt B.G."/>
        </authorList>
    </citation>
    <scope>NUCLEOTIDE SEQUENCE</scope>
    <source>
        <strain evidence="2">PL_HMW_Pooled</strain>
    </source>
</reference>